<feature type="transmembrane region" description="Helical" evidence="1">
    <location>
        <begin position="199"/>
        <end position="221"/>
    </location>
</feature>
<protein>
    <submittedName>
        <fullName evidence="2">Uncharacterized protein</fullName>
    </submittedName>
</protein>
<dbReference type="GO" id="GO:0006820">
    <property type="term" value="P:monoatomic anion transport"/>
    <property type="evidence" value="ECO:0007669"/>
    <property type="project" value="InterPro"/>
</dbReference>
<dbReference type="Proteomes" id="UP000436088">
    <property type="component" value="Unassembled WGS sequence"/>
</dbReference>
<dbReference type="GO" id="GO:0005886">
    <property type="term" value="C:plasma membrane"/>
    <property type="evidence" value="ECO:0007669"/>
    <property type="project" value="TreeGrafter"/>
</dbReference>
<name>A0A6A2WI76_HIBSY</name>
<dbReference type="InterPro" id="IPR003020">
    <property type="entry name" value="HCO3_transpt_euk"/>
</dbReference>
<feature type="transmembrane region" description="Helical" evidence="1">
    <location>
        <begin position="167"/>
        <end position="187"/>
    </location>
</feature>
<feature type="transmembrane region" description="Helical" evidence="1">
    <location>
        <begin position="261"/>
        <end position="279"/>
    </location>
</feature>
<keyword evidence="1" id="KW-1133">Transmembrane helix</keyword>
<keyword evidence="1" id="KW-0472">Membrane</keyword>
<feature type="transmembrane region" description="Helical" evidence="1">
    <location>
        <begin position="26"/>
        <end position="50"/>
    </location>
</feature>
<dbReference type="EMBL" id="VEPZ02001749">
    <property type="protein sequence ID" value="KAE8657931.1"/>
    <property type="molecule type" value="Genomic_DNA"/>
</dbReference>
<organism evidence="2 3">
    <name type="scientific">Hibiscus syriacus</name>
    <name type="common">Rose of Sharon</name>
    <dbReference type="NCBI Taxonomy" id="106335"/>
    <lineage>
        <taxon>Eukaryota</taxon>
        <taxon>Viridiplantae</taxon>
        <taxon>Streptophyta</taxon>
        <taxon>Embryophyta</taxon>
        <taxon>Tracheophyta</taxon>
        <taxon>Spermatophyta</taxon>
        <taxon>Magnoliopsida</taxon>
        <taxon>eudicotyledons</taxon>
        <taxon>Gunneridae</taxon>
        <taxon>Pentapetalae</taxon>
        <taxon>rosids</taxon>
        <taxon>malvids</taxon>
        <taxon>Malvales</taxon>
        <taxon>Malvaceae</taxon>
        <taxon>Malvoideae</taxon>
        <taxon>Hibiscus</taxon>
    </lineage>
</organism>
<dbReference type="PANTHER" id="PTHR11453">
    <property type="entry name" value="ANION EXCHANGE PROTEIN"/>
    <property type="match status" value="1"/>
</dbReference>
<dbReference type="PANTHER" id="PTHR11453:SF131">
    <property type="entry name" value="BORON TRANSPORTER 7-RELATED"/>
    <property type="match status" value="1"/>
</dbReference>
<gene>
    <name evidence="2" type="ORF">F3Y22_tig00116976pilonHSYRG00129</name>
</gene>
<evidence type="ECO:0000256" key="1">
    <source>
        <dbReference type="SAM" id="Phobius"/>
    </source>
</evidence>
<dbReference type="GO" id="GO:0050801">
    <property type="term" value="P:monoatomic ion homeostasis"/>
    <property type="evidence" value="ECO:0007669"/>
    <property type="project" value="TreeGrafter"/>
</dbReference>
<proteinExistence type="predicted"/>
<sequence length="280" mass="31989">MGKLGSPFEGIIKDFQGRRKYYKHDWICPGLRILAPTAYIFFASALPVIAFGEQLSRDTDGTLGNIGFHSYLWSHSLHFWWATIVDIRSCRADSYYVHIFVQFQQRKARVGPEALFGLDFMCLCMDIFDAHSSLYLQCMHHNHQGVVNEFNVPKVENPMLEKYQFPWLHTNGLLAIIFSFGVLFTSLSTRHARSWPYGTASLLGFVADYGVPMMVLCWTALSYTIPRQVSPGVPRRLVCPLLWEDASLYHWTVIKHMGEVPVLYIFAAIVPVTTVVLMSK</sequence>
<reference evidence="2" key="1">
    <citation type="submission" date="2019-09" db="EMBL/GenBank/DDBJ databases">
        <title>Draft genome information of white flower Hibiscus syriacus.</title>
        <authorList>
            <person name="Kim Y.-M."/>
        </authorList>
    </citation>
    <scope>NUCLEOTIDE SEQUENCE [LARGE SCALE GENOMIC DNA]</scope>
    <source>
        <strain evidence="2">YM2019G1</strain>
    </source>
</reference>
<comment type="caution">
    <text evidence="2">The sequence shown here is derived from an EMBL/GenBank/DDBJ whole genome shotgun (WGS) entry which is preliminary data.</text>
</comment>
<dbReference type="GO" id="GO:0005452">
    <property type="term" value="F:solute:inorganic anion antiporter activity"/>
    <property type="evidence" value="ECO:0007669"/>
    <property type="project" value="InterPro"/>
</dbReference>
<dbReference type="AlphaFoldDB" id="A0A6A2WI76"/>
<keyword evidence="3" id="KW-1185">Reference proteome</keyword>
<accession>A0A6A2WI76</accession>
<keyword evidence="1" id="KW-0812">Transmembrane</keyword>
<evidence type="ECO:0000313" key="2">
    <source>
        <dbReference type="EMBL" id="KAE8657931.1"/>
    </source>
</evidence>
<evidence type="ECO:0000313" key="3">
    <source>
        <dbReference type="Proteomes" id="UP000436088"/>
    </source>
</evidence>